<gene>
    <name evidence="6" type="ORF">EVA_20557</name>
</gene>
<name>J9FP04_9ZZZZ</name>
<dbReference type="PROSITE" id="PS50893">
    <property type="entry name" value="ABC_TRANSPORTER_2"/>
    <property type="match status" value="1"/>
</dbReference>
<dbReference type="Pfam" id="PF00005">
    <property type="entry name" value="ABC_tran"/>
    <property type="match status" value="1"/>
</dbReference>
<dbReference type="AlphaFoldDB" id="J9FP04"/>
<dbReference type="EMBL" id="AMCI01008247">
    <property type="protein sequence ID" value="EJW91327.1"/>
    <property type="molecule type" value="Genomic_DNA"/>
</dbReference>
<dbReference type="GO" id="GO:0005524">
    <property type="term" value="F:ATP binding"/>
    <property type="evidence" value="ECO:0007669"/>
    <property type="project" value="UniProtKB-KW"/>
</dbReference>
<dbReference type="Gene3D" id="3.40.50.300">
    <property type="entry name" value="P-loop containing nucleotide triphosphate hydrolases"/>
    <property type="match status" value="1"/>
</dbReference>
<keyword evidence="3" id="KW-0547">Nucleotide-binding</keyword>
<evidence type="ECO:0000256" key="1">
    <source>
        <dbReference type="ARBA" id="ARBA00005417"/>
    </source>
</evidence>
<dbReference type="PANTHER" id="PTHR42711">
    <property type="entry name" value="ABC TRANSPORTER ATP-BINDING PROTEIN"/>
    <property type="match status" value="1"/>
</dbReference>
<dbReference type="InterPro" id="IPR003439">
    <property type="entry name" value="ABC_transporter-like_ATP-bd"/>
</dbReference>
<dbReference type="PANTHER" id="PTHR42711:SF5">
    <property type="entry name" value="ABC TRANSPORTER ATP-BINDING PROTEIN NATA"/>
    <property type="match status" value="1"/>
</dbReference>
<keyword evidence="2" id="KW-0813">Transport</keyword>
<dbReference type="SUPFAM" id="SSF52540">
    <property type="entry name" value="P-loop containing nucleoside triphosphate hydrolases"/>
    <property type="match status" value="1"/>
</dbReference>
<evidence type="ECO:0000259" key="5">
    <source>
        <dbReference type="PROSITE" id="PS50893"/>
    </source>
</evidence>
<dbReference type="InterPro" id="IPR050763">
    <property type="entry name" value="ABC_transporter_ATP-binding"/>
</dbReference>
<evidence type="ECO:0000256" key="3">
    <source>
        <dbReference type="ARBA" id="ARBA00022741"/>
    </source>
</evidence>
<evidence type="ECO:0000313" key="6">
    <source>
        <dbReference type="EMBL" id="EJW91327.1"/>
    </source>
</evidence>
<organism evidence="6">
    <name type="scientific">gut metagenome</name>
    <dbReference type="NCBI Taxonomy" id="749906"/>
    <lineage>
        <taxon>unclassified sequences</taxon>
        <taxon>metagenomes</taxon>
        <taxon>organismal metagenomes</taxon>
    </lineage>
</organism>
<evidence type="ECO:0000256" key="4">
    <source>
        <dbReference type="ARBA" id="ARBA00022840"/>
    </source>
</evidence>
<keyword evidence="4" id="KW-0067">ATP-binding</keyword>
<dbReference type="InterPro" id="IPR003593">
    <property type="entry name" value="AAA+_ATPase"/>
</dbReference>
<evidence type="ECO:0000256" key="2">
    <source>
        <dbReference type="ARBA" id="ARBA00022448"/>
    </source>
</evidence>
<dbReference type="Pfam" id="PF13732">
    <property type="entry name" value="DrrA1-3_C"/>
    <property type="match status" value="1"/>
</dbReference>
<dbReference type="InterPro" id="IPR017871">
    <property type="entry name" value="ABC_transporter-like_CS"/>
</dbReference>
<dbReference type="InterPro" id="IPR027417">
    <property type="entry name" value="P-loop_NTPase"/>
</dbReference>
<comment type="similarity">
    <text evidence="1">Belongs to the ABC transporter superfamily.</text>
</comment>
<accession>J9FP04</accession>
<dbReference type="InterPro" id="IPR025302">
    <property type="entry name" value="DrrA1/2-like_C"/>
</dbReference>
<sequence>MEAQQVVKRYAHHTALNGVSIQVPEGQVFGLLGPNGAGKTTLIRIINRITAPDSGQILFNGRPSQPDDIYQIGYLPEERGLYKKMKVGEQAVYLAQLKGLSKAEAMKRLKYWFEKFEITPWWNKKLEELSKGMQQKVQFIITVLHQPQLLIFDEPFSGFDPVNAELLKREILELKQQGHTIIFSTHNMASVEEICDHIALINHSEVVLQGAVKEVREQFKSDTYTLTTAAGQSLEASPRFEILESSFRSDEYRYILRKRQECPNSEWLTELAQQAEIHSFAERIPSMHEIFIRTVEGRSSL</sequence>
<reference evidence="6" key="1">
    <citation type="journal article" date="2012" name="PLoS ONE">
        <title>Gene sets for utilization of primary and secondary nutrition supplies in the distal gut of endangered iberian lynx.</title>
        <authorList>
            <person name="Alcaide M."/>
            <person name="Messina E."/>
            <person name="Richter M."/>
            <person name="Bargiela R."/>
            <person name="Peplies J."/>
            <person name="Huws S.A."/>
            <person name="Newbold C.J."/>
            <person name="Golyshin P.N."/>
            <person name="Simon M.A."/>
            <person name="Lopez G."/>
            <person name="Yakimov M.M."/>
            <person name="Ferrer M."/>
        </authorList>
    </citation>
    <scope>NUCLEOTIDE SEQUENCE</scope>
</reference>
<feature type="domain" description="ABC transporter" evidence="5">
    <location>
        <begin position="1"/>
        <end position="228"/>
    </location>
</feature>
<proteinExistence type="inferred from homology"/>
<dbReference type="SMART" id="SM00382">
    <property type="entry name" value="AAA"/>
    <property type="match status" value="1"/>
</dbReference>
<dbReference type="CDD" id="cd03269">
    <property type="entry name" value="ABC_putative_ATPase"/>
    <property type="match status" value="1"/>
</dbReference>
<comment type="caution">
    <text evidence="6">The sequence shown here is derived from an EMBL/GenBank/DDBJ whole genome shotgun (WGS) entry which is preliminary data.</text>
</comment>
<dbReference type="GO" id="GO:0016887">
    <property type="term" value="F:ATP hydrolysis activity"/>
    <property type="evidence" value="ECO:0007669"/>
    <property type="project" value="InterPro"/>
</dbReference>
<protein>
    <submittedName>
        <fullName evidence="6">ABC superfamily ATP binding cassette transporter, ABC protein</fullName>
    </submittedName>
</protein>
<dbReference type="PROSITE" id="PS00211">
    <property type="entry name" value="ABC_TRANSPORTER_1"/>
    <property type="match status" value="1"/>
</dbReference>